<feature type="coiled-coil region" evidence="1">
    <location>
        <begin position="330"/>
        <end position="357"/>
    </location>
</feature>
<keyword evidence="2" id="KW-1133">Transmembrane helix</keyword>
<evidence type="ECO:0000256" key="1">
    <source>
        <dbReference type="SAM" id="Coils"/>
    </source>
</evidence>
<sequence>MGKFASKLRIGEKIGFGFGLVGLLFLGVIWQYHSTLQQSLADYQRLQDVYGAKKSYALEIENSMLEARRVEKLFLIDRSEARVEEVGGHVQDVLRYAEELGNIDQSAAKTSSRIKELSLAYNQQFLMIADAWRTKGLDHNSGLQGAFRDTVHELEAMAGRFKVGNLYLQLLQIRRGEKDLGLRREAQYRDRVFQLIEEYKQKLADSELEQPVQEKFLQEINTYRDTFTVYARDVLSNQNVAGGKGPFRQAAHRLEALINGHYIPDLEQHILQLRRREKDYLLRGDKVYVDMALHELELINAQVKGSDISMTDKAMFGGLLAKYKNDFLALVEQNGRIEQVTEEMKKAVSEIAGLVDDNVVSANQTMNQMASDINLSSRENEKLMLWIVAGAVLLGIFFAITITLRIVHPLRKMAGILDQLAYEEPAERMPFVPEGRDEVNSMAESVNTMADHKARFIAWWKMSMEEADVCEQLKKVITAGDGQKNQSLGEAEKELLSAIAARRELLAEQYREISRLNRGISERAERLLKEHHKGESGTSINTIYHLTQSIRNILEMTATPHNSKAMTG</sequence>
<evidence type="ECO:0000256" key="2">
    <source>
        <dbReference type="SAM" id="Phobius"/>
    </source>
</evidence>
<dbReference type="GO" id="GO:0016020">
    <property type="term" value="C:membrane"/>
    <property type="evidence" value="ECO:0007669"/>
    <property type="project" value="InterPro"/>
</dbReference>
<feature type="non-terminal residue" evidence="4">
    <location>
        <position position="568"/>
    </location>
</feature>
<name>A0A9E4NNQ7_9GAMM</name>
<gene>
    <name evidence="4" type="ORF">JAY77_22170</name>
</gene>
<keyword evidence="2" id="KW-0472">Membrane</keyword>
<keyword evidence="2" id="KW-0812">Transmembrane</keyword>
<keyword evidence="1" id="KW-0175">Coiled coil</keyword>
<proteinExistence type="predicted"/>
<evidence type="ECO:0000313" key="4">
    <source>
        <dbReference type="EMBL" id="MCG7980839.1"/>
    </source>
</evidence>
<feature type="transmembrane region" description="Helical" evidence="2">
    <location>
        <begin position="14"/>
        <end position="32"/>
    </location>
</feature>
<dbReference type="SUPFAM" id="SSF158472">
    <property type="entry name" value="HAMP domain-like"/>
    <property type="match status" value="1"/>
</dbReference>
<dbReference type="SMART" id="SM01358">
    <property type="entry name" value="HBM"/>
    <property type="match status" value="1"/>
</dbReference>
<evidence type="ECO:0000313" key="5">
    <source>
        <dbReference type="Proteomes" id="UP000886674"/>
    </source>
</evidence>
<protein>
    <recommendedName>
        <fullName evidence="3">HAMP domain-containing protein</fullName>
    </recommendedName>
</protein>
<dbReference type="AlphaFoldDB" id="A0A9E4NNQ7"/>
<accession>A0A9E4NNQ7</accession>
<comment type="caution">
    <text evidence="4">The sequence shown here is derived from an EMBL/GenBank/DDBJ whole genome shotgun (WGS) entry which is preliminary data.</text>
</comment>
<dbReference type="EMBL" id="JAEPCR010000162">
    <property type="protein sequence ID" value="MCG7980839.1"/>
    <property type="molecule type" value="Genomic_DNA"/>
</dbReference>
<reference evidence="4" key="1">
    <citation type="journal article" date="2021" name="Proc. Natl. Acad. Sci. U.S.A.">
        <title>Global biogeography of chemosynthetic symbionts reveals both localized and globally distributed symbiont groups. .</title>
        <authorList>
            <person name="Osvatic J.T."/>
            <person name="Wilkins L.G.E."/>
            <person name="Leibrecht L."/>
            <person name="Leray M."/>
            <person name="Zauner S."/>
            <person name="Polzin J."/>
            <person name="Camacho Y."/>
            <person name="Gros O."/>
            <person name="van Gils J.A."/>
            <person name="Eisen J.A."/>
            <person name="Petersen J.M."/>
            <person name="Yuen B."/>
        </authorList>
    </citation>
    <scope>NUCLEOTIDE SEQUENCE</scope>
    <source>
        <strain evidence="4">MAGclacostrist055</strain>
    </source>
</reference>
<dbReference type="GO" id="GO:0007165">
    <property type="term" value="P:signal transduction"/>
    <property type="evidence" value="ECO:0007669"/>
    <property type="project" value="InterPro"/>
</dbReference>
<dbReference type="InterPro" id="IPR003660">
    <property type="entry name" value="HAMP_dom"/>
</dbReference>
<dbReference type="CDD" id="cd06225">
    <property type="entry name" value="HAMP"/>
    <property type="match status" value="1"/>
</dbReference>
<organism evidence="4 5">
    <name type="scientific">Candidatus Thiodiazotropha taylori</name>
    <dbReference type="NCBI Taxonomy" id="2792791"/>
    <lineage>
        <taxon>Bacteria</taxon>
        <taxon>Pseudomonadati</taxon>
        <taxon>Pseudomonadota</taxon>
        <taxon>Gammaproteobacteria</taxon>
        <taxon>Chromatiales</taxon>
        <taxon>Sedimenticolaceae</taxon>
        <taxon>Candidatus Thiodiazotropha</taxon>
    </lineage>
</organism>
<dbReference type="InterPro" id="IPR032255">
    <property type="entry name" value="HBM"/>
</dbReference>
<dbReference type="PROSITE" id="PS50885">
    <property type="entry name" value="HAMP"/>
    <property type="match status" value="1"/>
</dbReference>
<dbReference type="Proteomes" id="UP000886674">
    <property type="component" value="Unassembled WGS sequence"/>
</dbReference>
<evidence type="ECO:0000259" key="3">
    <source>
        <dbReference type="PROSITE" id="PS50885"/>
    </source>
</evidence>
<feature type="domain" description="HAMP" evidence="3">
    <location>
        <begin position="404"/>
        <end position="458"/>
    </location>
</feature>
<feature type="transmembrane region" description="Helical" evidence="2">
    <location>
        <begin position="383"/>
        <end position="407"/>
    </location>
</feature>
<dbReference type="Gene3D" id="6.10.340.10">
    <property type="match status" value="1"/>
</dbReference>